<evidence type="ECO:0000313" key="3">
    <source>
        <dbReference type="Proteomes" id="UP000289734"/>
    </source>
</evidence>
<dbReference type="InterPro" id="IPR041268">
    <property type="entry name" value="HU-CCDC81_bac_2"/>
</dbReference>
<reference evidence="3" key="1">
    <citation type="submission" date="2019-01" db="EMBL/GenBank/DDBJ databases">
        <title>Cytophagaceae bacterium strain CAR-16.</title>
        <authorList>
            <person name="Chen W.-M."/>
        </authorList>
    </citation>
    <scope>NUCLEOTIDE SEQUENCE [LARGE SCALE GENOMIC DNA]</scope>
    <source>
        <strain evidence="3">ICH-30</strain>
    </source>
</reference>
<dbReference type="PROSITE" id="PS51724">
    <property type="entry name" value="SPOR"/>
    <property type="match status" value="1"/>
</dbReference>
<keyword evidence="3" id="KW-1185">Reference proteome</keyword>
<evidence type="ECO:0000313" key="2">
    <source>
        <dbReference type="EMBL" id="RXR33575.1"/>
    </source>
</evidence>
<comment type="caution">
    <text evidence="2">The sequence shown here is derived from an EMBL/GenBank/DDBJ whole genome shotgun (WGS) entry which is preliminary data.</text>
</comment>
<dbReference type="Gene3D" id="3.30.70.1070">
    <property type="entry name" value="Sporulation related repeat"/>
    <property type="match status" value="1"/>
</dbReference>
<dbReference type="Proteomes" id="UP000289734">
    <property type="component" value="Unassembled WGS sequence"/>
</dbReference>
<dbReference type="SUPFAM" id="SSF110997">
    <property type="entry name" value="Sporulation related repeat"/>
    <property type="match status" value="1"/>
</dbReference>
<dbReference type="AlphaFoldDB" id="A0A4Q1KUY9"/>
<dbReference type="Pfam" id="PF18175">
    <property type="entry name" value="HU-CCDC81_bac_2"/>
    <property type="match status" value="1"/>
</dbReference>
<dbReference type="InterPro" id="IPR040495">
    <property type="entry name" value="HU-CCDC81_bac_1"/>
</dbReference>
<protein>
    <submittedName>
        <fullName evidence="2">SPOR domain-containing protein</fullName>
    </submittedName>
</protein>
<dbReference type="Pfam" id="PF05036">
    <property type="entry name" value="SPOR"/>
    <property type="match status" value="1"/>
</dbReference>
<feature type="domain" description="SPOR" evidence="1">
    <location>
        <begin position="239"/>
        <end position="316"/>
    </location>
</feature>
<dbReference type="GO" id="GO:0042834">
    <property type="term" value="F:peptidoglycan binding"/>
    <property type="evidence" value="ECO:0007669"/>
    <property type="project" value="InterPro"/>
</dbReference>
<dbReference type="OrthoDB" id="653949at2"/>
<sequence length="320" mass="36276">MRMEQYISQLLYRYQCVTVPGFGAFLTENRSASLSEDTNTFYPPKKVISFNFHLKNNDGLLANHIALAEKIDYEKAIALIEEEVTSWKYTIQKSESILLKNIGKLSLNSESSLLFEPADSLNYSTHSFGLTSFVSPQIKRETFKKEVEQLEEKAPIQFTPEQRSKANPWIKYAAIFAVGIGITGVLGKQGLDWHENKIAAETLLVEKSVQQKVEDKIQQATFFIESPIPSVSMNVEETTDRSFHYHIVAGAFKEIRNAERALQSLKELGYNAKKISPNKYGLHPVLYGSYATIEEAQSALQSIKQSHNKDAWMLVLELEQ</sequence>
<accession>A0A4Q1KUY9</accession>
<dbReference type="EMBL" id="SBKQ01000004">
    <property type="protein sequence ID" value="RXR33575.1"/>
    <property type="molecule type" value="Genomic_DNA"/>
</dbReference>
<dbReference type="Pfam" id="PF18174">
    <property type="entry name" value="HU-CCDC81_bac_1"/>
    <property type="match status" value="1"/>
</dbReference>
<gene>
    <name evidence="2" type="ORF">EQG68_04945</name>
</gene>
<proteinExistence type="predicted"/>
<name>A0A4Q1KUY9_9FLAO</name>
<dbReference type="InterPro" id="IPR036680">
    <property type="entry name" value="SPOR-like_sf"/>
</dbReference>
<dbReference type="InterPro" id="IPR007730">
    <property type="entry name" value="SPOR-like_dom"/>
</dbReference>
<evidence type="ECO:0000259" key="1">
    <source>
        <dbReference type="PROSITE" id="PS51724"/>
    </source>
</evidence>
<organism evidence="2 3">
    <name type="scientific">Flavobacterium piscinae</name>
    <dbReference type="NCBI Taxonomy" id="2506424"/>
    <lineage>
        <taxon>Bacteria</taxon>
        <taxon>Pseudomonadati</taxon>
        <taxon>Bacteroidota</taxon>
        <taxon>Flavobacteriia</taxon>
        <taxon>Flavobacteriales</taxon>
        <taxon>Flavobacteriaceae</taxon>
        <taxon>Flavobacterium</taxon>
    </lineage>
</organism>